<dbReference type="AlphaFoldDB" id="A0AAD6EHT8"/>
<dbReference type="GeneID" id="81583046"/>
<reference evidence="1" key="1">
    <citation type="journal article" date="2023" name="IMA Fungus">
        <title>Comparative genomic study of the Penicillium genus elucidates a diverse pangenome and 15 lateral gene transfer events.</title>
        <authorList>
            <person name="Petersen C."/>
            <person name="Sorensen T."/>
            <person name="Nielsen M.R."/>
            <person name="Sondergaard T.E."/>
            <person name="Sorensen J.L."/>
            <person name="Fitzpatrick D.A."/>
            <person name="Frisvad J.C."/>
            <person name="Nielsen K.L."/>
        </authorList>
    </citation>
    <scope>NUCLEOTIDE SEQUENCE</scope>
    <source>
        <strain evidence="1">IBT 12815</strain>
    </source>
</reference>
<dbReference type="EMBL" id="JAQJAE010000001">
    <property type="protein sequence ID" value="KAJ5616632.1"/>
    <property type="molecule type" value="Genomic_DNA"/>
</dbReference>
<protein>
    <submittedName>
        <fullName evidence="1">Uncharacterized protein</fullName>
    </submittedName>
</protein>
<proteinExistence type="predicted"/>
<dbReference type="RefSeq" id="XP_056757799.1">
    <property type="nucleotide sequence ID" value="XM_056892804.1"/>
</dbReference>
<evidence type="ECO:0000313" key="1">
    <source>
        <dbReference type="EMBL" id="KAJ5616632.1"/>
    </source>
</evidence>
<organism evidence="1 2">
    <name type="scientific">Penicillium hordei</name>
    <dbReference type="NCBI Taxonomy" id="40994"/>
    <lineage>
        <taxon>Eukaryota</taxon>
        <taxon>Fungi</taxon>
        <taxon>Dikarya</taxon>
        <taxon>Ascomycota</taxon>
        <taxon>Pezizomycotina</taxon>
        <taxon>Eurotiomycetes</taxon>
        <taxon>Eurotiomycetidae</taxon>
        <taxon>Eurotiales</taxon>
        <taxon>Aspergillaceae</taxon>
        <taxon>Penicillium</taxon>
    </lineage>
</organism>
<reference evidence="1" key="2">
    <citation type="submission" date="2023-01" db="EMBL/GenBank/DDBJ databases">
        <authorList>
            <person name="Petersen C."/>
        </authorList>
    </citation>
    <scope>NUCLEOTIDE SEQUENCE</scope>
    <source>
        <strain evidence="1">IBT 12815</strain>
    </source>
</reference>
<keyword evidence="2" id="KW-1185">Reference proteome</keyword>
<name>A0AAD6EHT8_9EURO</name>
<dbReference type="Proteomes" id="UP001213799">
    <property type="component" value="Unassembled WGS sequence"/>
</dbReference>
<evidence type="ECO:0000313" key="2">
    <source>
        <dbReference type="Proteomes" id="UP001213799"/>
    </source>
</evidence>
<accession>A0AAD6EHT8</accession>
<comment type="caution">
    <text evidence="1">The sequence shown here is derived from an EMBL/GenBank/DDBJ whole genome shotgun (WGS) entry which is preliminary data.</text>
</comment>
<sequence length="65" mass="6889">MPGRPFIELTNIGSAGMVASLAVPGTWSPTFVQANRVLLNGGDIPVVPAVAYHTIEVMGPKYICY</sequence>
<gene>
    <name evidence="1" type="ORF">N7537_001746</name>
</gene>